<accession>A0A7J4XM21</accession>
<sequence length="68" mass="7710">MMTPNRATRYAIPGLHPLQNHDRFAERNASQTCVPTMNGVYLVEIPPNDDTYHSPTLWARKLCPKADS</sequence>
<gene>
    <name evidence="1" type="ORF">F3F73_05700</name>
</gene>
<dbReference type="AlphaFoldDB" id="A0A7J4XM21"/>
<evidence type="ECO:0000313" key="2">
    <source>
        <dbReference type="Proteomes" id="UP000422221"/>
    </source>
</evidence>
<dbReference type="EMBL" id="VWMK01000004">
    <property type="protein sequence ID" value="KAA3767891.1"/>
    <property type="molecule type" value="Genomic_DNA"/>
</dbReference>
<proteinExistence type="predicted"/>
<protein>
    <submittedName>
        <fullName evidence="1">Uncharacterized protein</fullName>
    </submittedName>
</protein>
<dbReference type="Proteomes" id="UP000422221">
    <property type="component" value="Unassembled WGS sequence"/>
</dbReference>
<reference evidence="1 2" key="1">
    <citation type="journal article" date="2019" name="Nat. Med.">
        <title>A library of human gut bacterial isolates paired with longitudinal multiomics data enables mechanistic microbiome research.</title>
        <authorList>
            <person name="Poyet M."/>
            <person name="Groussin M."/>
            <person name="Gibbons S.M."/>
            <person name="Avila-Pacheco J."/>
            <person name="Jiang X."/>
            <person name="Kearney S.M."/>
            <person name="Perrotta A.R."/>
            <person name="Berdy B."/>
            <person name="Zhao S."/>
            <person name="Lieberman T.D."/>
            <person name="Swanson P.K."/>
            <person name="Smith M."/>
            <person name="Roesemann S."/>
            <person name="Alexander J.E."/>
            <person name="Rich S.A."/>
            <person name="Livny J."/>
            <person name="Vlamakis H."/>
            <person name="Clish C."/>
            <person name="Bullock K."/>
            <person name="Deik A."/>
            <person name="Scott J."/>
            <person name="Pierce K.A."/>
            <person name="Xavier R.J."/>
            <person name="Alm E.J."/>
        </authorList>
    </citation>
    <scope>NUCLEOTIDE SEQUENCE [LARGE SCALE GENOMIC DNA]</scope>
    <source>
        <strain evidence="1 2">BIOML-A10</strain>
    </source>
</reference>
<comment type="caution">
    <text evidence="1">The sequence shown here is derived from an EMBL/GenBank/DDBJ whole genome shotgun (WGS) entry which is preliminary data.</text>
</comment>
<organism evidence="1 2">
    <name type="scientific">Bacteroides salyersiae</name>
    <dbReference type="NCBI Taxonomy" id="291644"/>
    <lineage>
        <taxon>Bacteria</taxon>
        <taxon>Pseudomonadati</taxon>
        <taxon>Bacteroidota</taxon>
        <taxon>Bacteroidia</taxon>
        <taxon>Bacteroidales</taxon>
        <taxon>Bacteroidaceae</taxon>
        <taxon>Bacteroides</taxon>
    </lineage>
</organism>
<evidence type="ECO:0000313" key="1">
    <source>
        <dbReference type="EMBL" id="KAA3767891.1"/>
    </source>
</evidence>
<name>A0A7J4XM21_9BACE</name>
<dbReference type="RefSeq" id="WP_130058449.1">
    <property type="nucleotide sequence ID" value="NZ_RCXT01000003.1"/>
</dbReference>